<feature type="compositionally biased region" description="Polar residues" evidence="1">
    <location>
        <begin position="818"/>
        <end position="833"/>
    </location>
</feature>
<proteinExistence type="predicted"/>
<feature type="region of interest" description="Disordered" evidence="1">
    <location>
        <begin position="818"/>
        <end position="848"/>
    </location>
</feature>
<dbReference type="PANTHER" id="PTHR35707">
    <property type="entry name" value="OS06G0608100 PROTEIN"/>
    <property type="match status" value="1"/>
</dbReference>
<feature type="compositionally biased region" description="Polar residues" evidence="1">
    <location>
        <begin position="100"/>
        <end position="111"/>
    </location>
</feature>
<name>A0A2I0AT02_9ASPA</name>
<organism evidence="2 3">
    <name type="scientific">Apostasia shenzhenica</name>
    <dbReference type="NCBI Taxonomy" id="1088818"/>
    <lineage>
        <taxon>Eukaryota</taxon>
        <taxon>Viridiplantae</taxon>
        <taxon>Streptophyta</taxon>
        <taxon>Embryophyta</taxon>
        <taxon>Tracheophyta</taxon>
        <taxon>Spermatophyta</taxon>
        <taxon>Magnoliopsida</taxon>
        <taxon>Liliopsida</taxon>
        <taxon>Asparagales</taxon>
        <taxon>Orchidaceae</taxon>
        <taxon>Apostasioideae</taxon>
        <taxon>Apostasia</taxon>
    </lineage>
</organism>
<feature type="region of interest" description="Disordered" evidence="1">
    <location>
        <begin position="591"/>
        <end position="645"/>
    </location>
</feature>
<gene>
    <name evidence="2" type="ORF">AXF42_Ash008956</name>
</gene>
<dbReference type="PANTHER" id="PTHR35707:SF1">
    <property type="entry name" value="SPC7 KINETOCHORE PROTEIN DOMAIN-CONTAINING PROTEIN"/>
    <property type="match status" value="1"/>
</dbReference>
<keyword evidence="3" id="KW-1185">Reference proteome</keyword>
<feature type="compositionally biased region" description="Basic and acidic residues" evidence="1">
    <location>
        <begin position="670"/>
        <end position="681"/>
    </location>
</feature>
<sequence>MTPKAKELRSADELEESSCTRKKKSRRVSFAETTIHVFKRDEESASPADSHPGSDDGGGGEESVGFRGDISPGDGITGSAPREDEEEDGVRLRFPRDVDSSSPGSTAGSEGSNKDDNFFGPVSRSFINAGRLSLSGMSDDNNDDVTLDSTAFSLHFRNIVPPDDRSANSVGSIRTPTVESSSSLPSLIQGAKPEDIANILSAGQISNISGDGGTLSQIRRDPNRYDYAKLSPTLQELMNQVNVDVNTTTSNSDFKAITSRNSADEVGHIRQPSQNVSDVGKRDSSFDDSDCNIQFSPLPVECPKNDKPSPNANAKSPPNHLNNDKFQGSVTCSAANDVVEPIEATLPEVVIDDSEKSPVQTPVDRESDNNLDFQSSIDQKLLTVKEGQDQCHTDSAPYLVSNVSPTSDAVHQMKSVCLVHTPTIATKFSHDSPLKKLMSSLQGQKQQQLLIDIVPSSSKSMDFTARGPGSPMESPNNAIKMIQFPPLQGSISTLQAKRRQLLDYSLLSRSILMNTPAREQSASLKKEIIKHSEIISAIKSHLTASRFKSSLHTDDGLASLRKQRLVIDLKDSLDEVNDDPCMSAISAVNVDTNGDNSAKESKSMENFRVPGHSGDASDLATSSQNTANSSIGKNQSERKIGQDNNYCNNLSELHHIRDSQVSEKGQITVDSKELSRERDEASGSSNFSAGQSLQPATSILVPYAANVESLENSDEPISCENAVHNEKTGLAASESFHVGGLSTEANLNDNSLNIPMNMNVGEMVGPSYDTGFGGTSQAKETLPKILEVTEFSAEDVQIPNRKASSNDILHSFSKTNMLSPKQSQALQPQQEASCSEKNEGRSDSMEGRSFLTPELVTSKVSDATNHLLPPSISNLNLRKHFGRFTGSASYCRKVWGIPCFLENS</sequence>
<dbReference type="EMBL" id="KZ451951">
    <property type="protein sequence ID" value="PKA58669.1"/>
    <property type="molecule type" value="Genomic_DNA"/>
</dbReference>
<evidence type="ECO:0000313" key="3">
    <source>
        <dbReference type="Proteomes" id="UP000236161"/>
    </source>
</evidence>
<protein>
    <submittedName>
        <fullName evidence="2">Uncharacterized protein</fullName>
    </submittedName>
</protein>
<dbReference type="AlphaFoldDB" id="A0A2I0AT02"/>
<feature type="compositionally biased region" description="Basic and acidic residues" evidence="1">
    <location>
        <begin position="834"/>
        <end position="846"/>
    </location>
</feature>
<feature type="region of interest" description="Disordered" evidence="1">
    <location>
        <begin position="166"/>
        <end position="186"/>
    </location>
</feature>
<feature type="compositionally biased region" description="Polar residues" evidence="1">
    <location>
        <begin position="619"/>
        <end position="634"/>
    </location>
</feature>
<feature type="region of interest" description="Disordered" evidence="1">
    <location>
        <begin position="1"/>
        <end position="120"/>
    </location>
</feature>
<dbReference type="OrthoDB" id="1929367at2759"/>
<feature type="compositionally biased region" description="Low complexity" evidence="1">
    <location>
        <begin position="308"/>
        <end position="319"/>
    </location>
</feature>
<reference evidence="2 3" key="1">
    <citation type="journal article" date="2017" name="Nature">
        <title>The Apostasia genome and the evolution of orchids.</title>
        <authorList>
            <person name="Zhang G.Q."/>
            <person name="Liu K.W."/>
            <person name="Li Z."/>
            <person name="Lohaus R."/>
            <person name="Hsiao Y.Y."/>
            <person name="Niu S.C."/>
            <person name="Wang J.Y."/>
            <person name="Lin Y.C."/>
            <person name="Xu Q."/>
            <person name="Chen L.J."/>
            <person name="Yoshida K."/>
            <person name="Fujiwara S."/>
            <person name="Wang Z.W."/>
            <person name="Zhang Y.Q."/>
            <person name="Mitsuda N."/>
            <person name="Wang M."/>
            <person name="Liu G.H."/>
            <person name="Pecoraro L."/>
            <person name="Huang H.X."/>
            <person name="Xiao X.J."/>
            <person name="Lin M."/>
            <person name="Wu X.Y."/>
            <person name="Wu W.L."/>
            <person name="Chen Y.Y."/>
            <person name="Chang S.B."/>
            <person name="Sakamoto S."/>
            <person name="Ohme-Takagi M."/>
            <person name="Yagi M."/>
            <person name="Zeng S.J."/>
            <person name="Shen C.Y."/>
            <person name="Yeh C.M."/>
            <person name="Luo Y.B."/>
            <person name="Tsai W.C."/>
            <person name="Van de Peer Y."/>
            <person name="Liu Z.J."/>
        </authorList>
    </citation>
    <scope>NUCLEOTIDE SEQUENCE [LARGE SCALE GENOMIC DNA]</scope>
    <source>
        <strain evidence="3">cv. Shenzhen</strain>
        <tissue evidence="2">Stem</tissue>
    </source>
</reference>
<dbReference type="Proteomes" id="UP000236161">
    <property type="component" value="Unassembled WGS sequence"/>
</dbReference>
<feature type="compositionally biased region" description="Basic and acidic residues" evidence="1">
    <location>
        <begin position="89"/>
        <end position="99"/>
    </location>
</feature>
<evidence type="ECO:0000313" key="2">
    <source>
        <dbReference type="EMBL" id="PKA58669.1"/>
    </source>
</evidence>
<accession>A0A2I0AT02</accession>
<feature type="region of interest" description="Disordered" evidence="1">
    <location>
        <begin position="657"/>
        <end position="691"/>
    </location>
</feature>
<feature type="compositionally biased region" description="Polar residues" evidence="1">
    <location>
        <begin position="682"/>
        <end position="691"/>
    </location>
</feature>
<feature type="region of interest" description="Disordered" evidence="1">
    <location>
        <begin position="262"/>
        <end position="324"/>
    </location>
</feature>
<evidence type="ECO:0000256" key="1">
    <source>
        <dbReference type="SAM" id="MobiDB-lite"/>
    </source>
</evidence>
<feature type="compositionally biased region" description="Polar residues" evidence="1">
    <location>
        <begin position="167"/>
        <end position="186"/>
    </location>
</feature>
<feature type="compositionally biased region" description="Basic and acidic residues" evidence="1">
    <location>
        <begin position="1"/>
        <end position="12"/>
    </location>
</feature>